<evidence type="ECO:0000313" key="4">
    <source>
        <dbReference type="EMBL" id="OGM01044.1"/>
    </source>
</evidence>
<evidence type="ECO:0000256" key="3">
    <source>
        <dbReference type="SAM" id="SignalP"/>
    </source>
</evidence>
<feature type="signal peptide" evidence="3">
    <location>
        <begin position="1"/>
        <end position="39"/>
    </location>
</feature>
<feature type="repeat" description="NHL" evidence="2">
    <location>
        <begin position="1106"/>
        <end position="1148"/>
    </location>
</feature>
<keyword evidence="1" id="KW-0677">Repeat</keyword>
<dbReference type="EMBL" id="MGFH01000245">
    <property type="protein sequence ID" value="OGM01044.1"/>
    <property type="molecule type" value="Genomic_DNA"/>
</dbReference>
<dbReference type="STRING" id="1817813.A2008_11930"/>
<sequence length="1707" mass="188116">MIMTSGLNKIKKIKEAFRLFTALAAACAIILAASGVSNAMELVAPESKSGKRGGHQFLKHSLPVKFNVRVGAYYYWRVLFSDLATDEFYTRDTVYHQFSLKSNAPGGTGYKAVLQRKLYAWESWKNYYEDPAQYAIDAYEPIINTMEPASGIVTRDPAPAFSWRAYDGDTGLHETPYMFMLVTGSHQPVYNSGWISEVSYKPSEPLKPGTYMWGLQVRDNDDNIAMSPLHSFSVNSSEPPNILRFEAGGQNSRTDYTSTDDILVTIEASDNIGVTHYYISEHSAPIETASPEWVSIGRPSTLYSATVPFKIKIRQSSLTIENGYSYSHKIFLWFKDYENNVSEVKTIGLFVDIMKPYNASIRINNGALYTLKREVKLKLWAVDNIGVVGYLIRESSGVPAVPTLSDPAWIMNRSFEMLKSYDFDYTLSDEIGTKTLFVWYRDDAGNISEAASAEIRYDTSPPLSPIIGSLGLKGETGGSYINSRDVTLILKASGSYNNQITAYYLKETRSPQAPFAEDSGWNQFNPADVSVSGEVSIRLSAGEGTKEVYAWYRDNFANISPAYKCEMLYDVQSPSGTLKIIDGGAEWKNRKNIEVEINAIDGVGVAAYLASIYCYSEDDLKTRKNLWNYITPQKNITFKSNIDLSSVNGERQIFLWFKDEAGNVSPPVKTAVKFDCLPPVIGEKHFSVSKVAGGAPGFADGPADSAQFSFINGVYANTKGEIFVADMNNYRFRKIKDGIVTTIAGNGRTDRVGPNREYCTAVPLSAAEDDYGNLYLGDAHFMKIMTPEGVITKYAGEDFRNQNSPFFHGGDYAIVTPWPLLRAEFHNIRGITLDGYGNKFIADDIYIRKIKNGIVYVYSGDPNGSTADGPAENAKLTKVGDVCVDDAGTVYFADGSHVIRKITTDGRLMTLAGSYGISGDADGPRDQNLLNTPVSTTSDKFGNVYVTDFRNKKIRILTPDGYLSTVTPPADGLQIIEPHGISLMPDGSIIFGEQRAAQIKKITTEYSKGLKLLPGDGGSDGTFRIQITASDNYSGIDSYYISSSSAPPATASPGWAGLAYDHGEKTFEVSYAPADPKATQTLYLWLKDKAGNVSNHKSVKLNEKSMIVIDEIGNSNALSAPTAVACDRYDNIYVADSSAGPIKKFTPDKLNSAHGESGFAADRLGPIKSLVAFGDGYLGAVETARARFAFIDHNFRVTGHISHDMDLSLNLNDSQTESSGALSSKISDKFSSEERYEDFGISYGYGYNFTHEPDFYFTPYKLEVYTDAGYTQKLNGAVSAYRHPVLYIKVSGAGSAHKKINSIMASVRSTDDVKGSSFQLIETGEESNVFTGSFNIGDYPSFQEPKIGAHLDNKIYITFFSRAGEKTFTLEVTGQWLSVGENEPSLSPATYISMKIHNGVIYVAYSDELEDDKVSVIKCENNRWSYVGQPGISAGAAREINVGIYMSKPCVLYSDVSSEFRATMLYFDGTKWGALGARDFSAPKASYLTMSVAGDSIFAAYTNMFSEGRAAIMKYDPDSGWNNFTTNGLRDVGVDYNNMTCDGSSIYFLTRYTNMAGFLLYKFDGARWVELTDTPMKIKCEMLGLKVNNGVPYILYSESDGGLLYLIQYRNGEWLPVGRGSISDGRNLFSNLAFSGDTPYVAFTDTAQGNRVIVMKFSDGEWKSVGDKGVSTSMAGYTCIDCYDGEPYVVFRDTTAGERMKVLKYEY</sequence>
<gene>
    <name evidence="4" type="ORF">A2008_11930</name>
</gene>
<name>A0A1F7WE00_9BACT</name>
<evidence type="ECO:0000256" key="2">
    <source>
        <dbReference type="PROSITE-ProRule" id="PRU00504"/>
    </source>
</evidence>
<dbReference type="PROSITE" id="PS51125">
    <property type="entry name" value="NHL"/>
    <property type="match status" value="1"/>
</dbReference>
<dbReference type="SUPFAM" id="SSF63829">
    <property type="entry name" value="Calcium-dependent phosphotriesterase"/>
    <property type="match status" value="1"/>
</dbReference>
<proteinExistence type="predicted"/>
<organism evidence="4 5">
    <name type="scientific">Candidatus Wallbacteria bacterium GWC2_49_35</name>
    <dbReference type="NCBI Taxonomy" id="1817813"/>
    <lineage>
        <taxon>Bacteria</taxon>
        <taxon>Candidatus Walliibacteriota</taxon>
    </lineage>
</organism>
<feature type="chain" id="PRO_5009533370" description="Ig-like domain-containing protein" evidence="3">
    <location>
        <begin position="40"/>
        <end position="1707"/>
    </location>
</feature>
<evidence type="ECO:0008006" key="6">
    <source>
        <dbReference type="Google" id="ProtNLM"/>
    </source>
</evidence>
<dbReference type="InterPro" id="IPR001258">
    <property type="entry name" value="NHL_repeat"/>
</dbReference>
<comment type="caution">
    <text evidence="4">The sequence shown here is derived from an EMBL/GenBank/DDBJ whole genome shotgun (WGS) entry which is preliminary data.</text>
</comment>
<dbReference type="InterPro" id="IPR011042">
    <property type="entry name" value="6-blade_b-propeller_TolB-like"/>
</dbReference>
<dbReference type="Gene3D" id="2.120.10.30">
    <property type="entry name" value="TolB, C-terminal domain"/>
    <property type="match status" value="4"/>
</dbReference>
<protein>
    <recommendedName>
        <fullName evidence="6">Ig-like domain-containing protein</fullName>
    </recommendedName>
</protein>
<keyword evidence="3" id="KW-0732">Signal</keyword>
<evidence type="ECO:0000256" key="1">
    <source>
        <dbReference type="ARBA" id="ARBA00022737"/>
    </source>
</evidence>
<dbReference type="PANTHER" id="PTHR13833:SF71">
    <property type="entry name" value="NHL DOMAIN-CONTAINING PROTEIN"/>
    <property type="match status" value="1"/>
</dbReference>
<dbReference type="SUPFAM" id="SSF89372">
    <property type="entry name" value="Fucose-specific lectin"/>
    <property type="match status" value="1"/>
</dbReference>
<reference evidence="4 5" key="1">
    <citation type="journal article" date="2016" name="Nat. Commun.">
        <title>Thousands of microbial genomes shed light on interconnected biogeochemical processes in an aquifer system.</title>
        <authorList>
            <person name="Anantharaman K."/>
            <person name="Brown C.T."/>
            <person name="Hug L.A."/>
            <person name="Sharon I."/>
            <person name="Castelle C.J."/>
            <person name="Probst A.J."/>
            <person name="Thomas B.C."/>
            <person name="Singh A."/>
            <person name="Wilkins M.J."/>
            <person name="Karaoz U."/>
            <person name="Brodie E.L."/>
            <person name="Williams K.H."/>
            <person name="Hubbard S.S."/>
            <person name="Banfield J.F."/>
        </authorList>
    </citation>
    <scope>NUCLEOTIDE SEQUENCE [LARGE SCALE GENOMIC DNA]</scope>
</reference>
<dbReference type="InterPro" id="IPR013783">
    <property type="entry name" value="Ig-like_fold"/>
</dbReference>
<dbReference type="PANTHER" id="PTHR13833">
    <property type="match status" value="1"/>
</dbReference>
<dbReference type="Proteomes" id="UP000178735">
    <property type="component" value="Unassembled WGS sequence"/>
</dbReference>
<accession>A0A1F7WE00</accession>
<dbReference type="Gene3D" id="2.60.40.10">
    <property type="entry name" value="Immunoglobulins"/>
    <property type="match status" value="1"/>
</dbReference>
<evidence type="ECO:0000313" key="5">
    <source>
        <dbReference type="Proteomes" id="UP000178735"/>
    </source>
</evidence>